<dbReference type="EMBL" id="AP011947">
    <property type="protein sequence ID" value="BAM40381.1"/>
    <property type="molecule type" value="Genomic_DNA"/>
</dbReference>
<keyword evidence="1" id="KW-0808">Transferase</keyword>
<dbReference type="GO" id="GO:0016301">
    <property type="term" value="F:kinase activity"/>
    <property type="evidence" value="ECO:0007669"/>
    <property type="project" value="UniProtKB-KW"/>
</dbReference>
<proteinExistence type="predicted"/>
<name>J4C3G1_THEOR</name>
<keyword evidence="2" id="KW-1185">Reference proteome</keyword>
<dbReference type="Proteomes" id="UP000003786">
    <property type="component" value="Chromosome 2"/>
</dbReference>
<dbReference type="InterPro" id="IPR011009">
    <property type="entry name" value="Kinase-like_dom_sf"/>
</dbReference>
<sequence>MGQLRKLGTYINLTLDSGSEYLTFNKGRLINYYKWICRELQLNVAELLGENNLGPRVICRCSDYTIQEFVEGTTLKNSSFQNLSVITSLAST</sequence>
<dbReference type="KEGG" id="tot:TOT_020000638"/>
<gene>
    <name evidence="1" type="ORF">TOT_020000638</name>
</gene>
<dbReference type="SUPFAM" id="SSF56112">
    <property type="entry name" value="Protein kinase-like (PK-like)"/>
    <property type="match status" value="1"/>
</dbReference>
<evidence type="ECO:0000313" key="1">
    <source>
        <dbReference type="EMBL" id="BAM40381.1"/>
    </source>
</evidence>
<keyword evidence="1" id="KW-0418">Kinase</keyword>
<protein>
    <submittedName>
        <fullName evidence="1">Choline/ethanolamine kinase</fullName>
    </submittedName>
</protein>
<dbReference type="RefSeq" id="XP_009690682.1">
    <property type="nucleotide sequence ID" value="XM_009692387.1"/>
</dbReference>
<reference evidence="1 2" key="1">
    <citation type="journal article" date="2012" name="MBio">
        <title>Comparative genome analysis of three eukaryotic parasites with differing abilities to transform leukocytes reveals key mediators of Theileria-induced leukocyte transformation.</title>
        <authorList>
            <person name="Hayashida K."/>
            <person name="Hara Y."/>
            <person name="Abe T."/>
            <person name="Yamasaki C."/>
            <person name="Toyoda A."/>
            <person name="Kosuge T."/>
            <person name="Suzuki Y."/>
            <person name="Sato Y."/>
            <person name="Kawashima S."/>
            <person name="Katayama T."/>
            <person name="Wakaguri H."/>
            <person name="Inoue N."/>
            <person name="Homma K."/>
            <person name="Tada-Umezaki M."/>
            <person name="Yagi Y."/>
            <person name="Fujii Y."/>
            <person name="Habara T."/>
            <person name="Kanehisa M."/>
            <person name="Watanabe H."/>
            <person name="Ito K."/>
            <person name="Gojobori T."/>
            <person name="Sugawara H."/>
            <person name="Imanishi T."/>
            <person name="Weir W."/>
            <person name="Gardner M."/>
            <person name="Pain A."/>
            <person name="Shiels B."/>
            <person name="Hattori M."/>
            <person name="Nene V."/>
            <person name="Sugimoto C."/>
        </authorList>
    </citation>
    <scope>NUCLEOTIDE SEQUENCE [LARGE SCALE GENOMIC DNA]</scope>
    <source>
        <strain evidence="1 2">Shintoku</strain>
    </source>
</reference>
<accession>J4C3G1</accession>
<evidence type="ECO:0000313" key="2">
    <source>
        <dbReference type="Proteomes" id="UP000003786"/>
    </source>
</evidence>
<organism evidence="1 2">
    <name type="scientific">Theileria orientalis strain Shintoku</name>
    <dbReference type="NCBI Taxonomy" id="869250"/>
    <lineage>
        <taxon>Eukaryota</taxon>
        <taxon>Sar</taxon>
        <taxon>Alveolata</taxon>
        <taxon>Apicomplexa</taxon>
        <taxon>Aconoidasida</taxon>
        <taxon>Piroplasmida</taxon>
        <taxon>Theileriidae</taxon>
        <taxon>Theileria</taxon>
    </lineage>
</organism>
<dbReference type="GeneID" id="20714768"/>
<dbReference type="AlphaFoldDB" id="J4C3G1"/>
<dbReference type="VEuPathDB" id="PiroplasmaDB:TOT_020000638"/>